<keyword evidence="2" id="KW-0812">Transmembrane</keyword>
<evidence type="ECO:0000313" key="4">
    <source>
        <dbReference type="EMBL" id="MRG88078.1"/>
    </source>
</evidence>
<keyword evidence="2" id="KW-1133">Transmembrane helix</keyword>
<evidence type="ECO:0000259" key="3">
    <source>
        <dbReference type="Pfam" id="PF03703"/>
    </source>
</evidence>
<gene>
    <name evidence="4" type="ORF">GH754_17625</name>
</gene>
<feature type="domain" description="YdbS-like PH" evidence="3">
    <location>
        <begin position="409"/>
        <end position="488"/>
    </location>
</feature>
<feature type="domain" description="YdbS-like PH" evidence="3">
    <location>
        <begin position="259"/>
        <end position="337"/>
    </location>
</feature>
<protein>
    <submittedName>
        <fullName evidence="4">PH domain-containing protein</fullName>
    </submittedName>
</protein>
<feature type="coiled-coil region" evidence="1">
    <location>
        <begin position="135"/>
        <end position="164"/>
    </location>
</feature>
<keyword evidence="1" id="KW-0175">Coiled coil</keyword>
<dbReference type="PANTHER" id="PTHR34473:SF2">
    <property type="entry name" value="UPF0699 TRANSMEMBRANE PROTEIN YDBT"/>
    <property type="match status" value="1"/>
</dbReference>
<proteinExistence type="predicted"/>
<dbReference type="AlphaFoldDB" id="A0A6G1XBB4"/>
<feature type="transmembrane region" description="Helical" evidence="2">
    <location>
        <begin position="12"/>
        <end position="32"/>
    </location>
</feature>
<dbReference type="PANTHER" id="PTHR34473">
    <property type="entry name" value="UPF0699 TRANSMEMBRANE PROTEIN YDBS"/>
    <property type="match status" value="1"/>
</dbReference>
<organism evidence="4 5">
    <name type="scientific">Salinibacillus xinjiangensis</name>
    <dbReference type="NCBI Taxonomy" id="1229268"/>
    <lineage>
        <taxon>Bacteria</taxon>
        <taxon>Bacillati</taxon>
        <taxon>Bacillota</taxon>
        <taxon>Bacilli</taxon>
        <taxon>Bacillales</taxon>
        <taxon>Bacillaceae</taxon>
        <taxon>Salinibacillus</taxon>
    </lineage>
</organism>
<feature type="transmembrane region" description="Helical" evidence="2">
    <location>
        <begin position="190"/>
        <end position="209"/>
    </location>
</feature>
<dbReference type="OrthoDB" id="2317554at2"/>
<dbReference type="Proteomes" id="UP000480185">
    <property type="component" value="Unassembled WGS sequence"/>
</dbReference>
<dbReference type="EMBL" id="WJNH01000016">
    <property type="protein sequence ID" value="MRG88078.1"/>
    <property type="molecule type" value="Genomic_DNA"/>
</dbReference>
<dbReference type="InterPro" id="IPR014529">
    <property type="entry name" value="UCP026631"/>
</dbReference>
<keyword evidence="5" id="KW-1185">Reference proteome</keyword>
<comment type="caution">
    <text evidence="4">The sequence shown here is derived from an EMBL/GenBank/DDBJ whole genome shotgun (WGS) entry which is preliminary data.</text>
</comment>
<keyword evidence="2" id="KW-0472">Membrane</keyword>
<evidence type="ECO:0000256" key="1">
    <source>
        <dbReference type="SAM" id="Coils"/>
    </source>
</evidence>
<name>A0A6G1XBB4_9BACI</name>
<feature type="transmembrane region" description="Helical" evidence="2">
    <location>
        <begin position="358"/>
        <end position="377"/>
    </location>
</feature>
<dbReference type="RefSeq" id="WP_153729958.1">
    <property type="nucleotide sequence ID" value="NZ_WJNH01000016.1"/>
</dbReference>
<sequence length="499" mass="57586">MSKMKRHHPFQILYDLWELIKNAFFFIFLLFVLQAGSESWWVKYGRIAFLVVFTISMIYIVLKWLTLQYRLTDTAFELTEGVFNKKKQTVPFSKIQHVKRENKLIHRILGVTSITFETTSQGDNSSVKFEVITHKEAERLQKEVFQLKNKEANEEANIKLEEEEFQPNSVEPERTIHFNPTKKEVLKASFTSLSFLAVIPIGASLLSKLEDSFPFEQQADGVISFLLGAWWMIAIAVLSLALLVIGAGILWTYLRYGKYEIASDEGKIYITKGVLEETAFSITKKNVQAIQVNQSLMKRILGLAEVKLVCAGGKEGDQSDVNNLYPFLPIDRAYQLIAELLPTYEISNTMYRLPRKVFWLRILTPSWVWIIATIGLYFWKPDIFGLSEYWWVLSILLLVLITASRILNYTQTRFTINNQYLQFKSGGFSTSMFISKRSKFIEVAASRNIVQQKLGLATLDTVNRANPVLHTSIDDVPIDWANKFFTWYKGRQQDMKTHG</sequence>
<evidence type="ECO:0000313" key="5">
    <source>
        <dbReference type="Proteomes" id="UP000480185"/>
    </source>
</evidence>
<accession>A0A6G1XBB4</accession>
<feature type="domain" description="YdbS-like PH" evidence="3">
    <location>
        <begin position="64"/>
        <end position="143"/>
    </location>
</feature>
<dbReference type="PIRSF" id="PIRSF026631">
    <property type="entry name" value="UCP026631"/>
    <property type="match status" value="1"/>
</dbReference>
<evidence type="ECO:0000256" key="2">
    <source>
        <dbReference type="SAM" id="Phobius"/>
    </source>
</evidence>
<feature type="transmembrane region" description="Helical" evidence="2">
    <location>
        <begin position="44"/>
        <end position="62"/>
    </location>
</feature>
<dbReference type="InterPro" id="IPR005182">
    <property type="entry name" value="YdbS-like_PH"/>
</dbReference>
<dbReference type="Pfam" id="PF03703">
    <property type="entry name" value="bPH_2"/>
    <property type="match status" value="3"/>
</dbReference>
<reference evidence="4 5" key="1">
    <citation type="submission" date="2019-11" db="EMBL/GenBank/DDBJ databases">
        <authorList>
            <person name="Li J."/>
        </authorList>
    </citation>
    <scope>NUCLEOTIDE SEQUENCE [LARGE SCALE GENOMIC DNA]</scope>
    <source>
        <strain evidence="4 5">J4</strain>
    </source>
</reference>
<feature type="transmembrane region" description="Helical" evidence="2">
    <location>
        <begin position="389"/>
        <end position="407"/>
    </location>
</feature>
<feature type="transmembrane region" description="Helical" evidence="2">
    <location>
        <begin position="229"/>
        <end position="254"/>
    </location>
</feature>